<dbReference type="RefSeq" id="WP_188582852.1">
    <property type="nucleotide sequence ID" value="NZ_BMCT01000008.1"/>
</dbReference>
<feature type="domain" description="Methyl-accepting transducer" evidence="5">
    <location>
        <begin position="389"/>
        <end position="632"/>
    </location>
</feature>
<gene>
    <name evidence="7" type="ORF">GCM10007301_45210</name>
</gene>
<evidence type="ECO:0000259" key="6">
    <source>
        <dbReference type="PROSITE" id="PS50885"/>
    </source>
</evidence>
<evidence type="ECO:0000256" key="1">
    <source>
        <dbReference type="ARBA" id="ARBA00023224"/>
    </source>
</evidence>
<dbReference type="PRINTS" id="PR00260">
    <property type="entry name" value="CHEMTRNSDUCR"/>
</dbReference>
<dbReference type="Pfam" id="PF00672">
    <property type="entry name" value="HAMP"/>
    <property type="match status" value="1"/>
</dbReference>
<feature type="domain" description="HAMP" evidence="6">
    <location>
        <begin position="302"/>
        <end position="355"/>
    </location>
</feature>
<keyword evidence="4" id="KW-1133">Transmembrane helix</keyword>
<evidence type="ECO:0000256" key="2">
    <source>
        <dbReference type="ARBA" id="ARBA00029447"/>
    </source>
</evidence>
<dbReference type="PROSITE" id="PS50885">
    <property type="entry name" value="HAMP"/>
    <property type="match status" value="1"/>
</dbReference>
<dbReference type="SMART" id="SM00283">
    <property type="entry name" value="MA"/>
    <property type="match status" value="1"/>
</dbReference>
<accession>A0A917FH68</accession>
<dbReference type="InterPro" id="IPR004089">
    <property type="entry name" value="MCPsignal_dom"/>
</dbReference>
<dbReference type="GO" id="GO:0016020">
    <property type="term" value="C:membrane"/>
    <property type="evidence" value="ECO:0007669"/>
    <property type="project" value="InterPro"/>
</dbReference>
<feature type="transmembrane region" description="Helical" evidence="4">
    <location>
        <begin position="282"/>
        <end position="305"/>
    </location>
</feature>
<dbReference type="Proteomes" id="UP000606044">
    <property type="component" value="Unassembled WGS sequence"/>
</dbReference>
<dbReference type="PANTHER" id="PTHR32089">
    <property type="entry name" value="METHYL-ACCEPTING CHEMOTAXIS PROTEIN MCPB"/>
    <property type="match status" value="1"/>
</dbReference>
<dbReference type="Pfam" id="PF00015">
    <property type="entry name" value="MCPsignal"/>
    <property type="match status" value="1"/>
</dbReference>
<dbReference type="GO" id="GO:0004888">
    <property type="term" value="F:transmembrane signaling receptor activity"/>
    <property type="evidence" value="ECO:0007669"/>
    <property type="project" value="InterPro"/>
</dbReference>
<evidence type="ECO:0000313" key="8">
    <source>
        <dbReference type="Proteomes" id="UP000606044"/>
    </source>
</evidence>
<evidence type="ECO:0000313" key="7">
    <source>
        <dbReference type="EMBL" id="GGF80026.1"/>
    </source>
</evidence>
<dbReference type="PROSITE" id="PS50111">
    <property type="entry name" value="CHEMOTAXIS_TRANSDUC_2"/>
    <property type="match status" value="1"/>
</dbReference>
<dbReference type="PANTHER" id="PTHR32089:SF112">
    <property type="entry name" value="LYSOZYME-LIKE PROTEIN-RELATED"/>
    <property type="match status" value="1"/>
</dbReference>
<evidence type="ECO:0000259" key="5">
    <source>
        <dbReference type="PROSITE" id="PS50111"/>
    </source>
</evidence>
<protein>
    <submittedName>
        <fullName evidence="7">Methyl-accepting chemotaxis protein</fullName>
    </submittedName>
</protein>
<dbReference type="CDD" id="cd06225">
    <property type="entry name" value="HAMP"/>
    <property type="match status" value="1"/>
</dbReference>
<dbReference type="SMART" id="SM00304">
    <property type="entry name" value="HAMP"/>
    <property type="match status" value="1"/>
</dbReference>
<dbReference type="SUPFAM" id="SSF58104">
    <property type="entry name" value="Methyl-accepting chemotaxis protein (MCP) signaling domain"/>
    <property type="match status" value="1"/>
</dbReference>
<keyword evidence="8" id="KW-1185">Reference proteome</keyword>
<dbReference type="EMBL" id="BMCT01000008">
    <property type="protein sequence ID" value="GGF80026.1"/>
    <property type="molecule type" value="Genomic_DNA"/>
</dbReference>
<dbReference type="GO" id="GO:0006935">
    <property type="term" value="P:chemotaxis"/>
    <property type="evidence" value="ECO:0007669"/>
    <property type="project" value="InterPro"/>
</dbReference>
<keyword evidence="1 3" id="KW-0807">Transducer</keyword>
<evidence type="ECO:0000256" key="3">
    <source>
        <dbReference type="PROSITE-ProRule" id="PRU00284"/>
    </source>
</evidence>
<keyword evidence="4" id="KW-0812">Transmembrane</keyword>
<dbReference type="AlphaFoldDB" id="A0A917FH68"/>
<reference evidence="7" key="1">
    <citation type="journal article" date="2014" name="Int. J. Syst. Evol. Microbiol.">
        <title>Complete genome sequence of Corynebacterium casei LMG S-19264T (=DSM 44701T), isolated from a smear-ripened cheese.</title>
        <authorList>
            <consortium name="US DOE Joint Genome Institute (JGI-PGF)"/>
            <person name="Walter F."/>
            <person name="Albersmeier A."/>
            <person name="Kalinowski J."/>
            <person name="Ruckert C."/>
        </authorList>
    </citation>
    <scope>NUCLEOTIDE SEQUENCE</scope>
    <source>
        <strain evidence="7">CCM 7897</strain>
    </source>
</reference>
<name>A0A917FH68_9HYPH</name>
<proteinExistence type="inferred from homology"/>
<keyword evidence="4" id="KW-0472">Membrane</keyword>
<dbReference type="InterPro" id="IPR003660">
    <property type="entry name" value="HAMP_dom"/>
</dbReference>
<dbReference type="Gene3D" id="1.10.287.950">
    <property type="entry name" value="Methyl-accepting chemotaxis protein"/>
    <property type="match status" value="1"/>
</dbReference>
<sequence length="652" mass="68622">MIFSRQVASARIEAANAASDRQDEILKKIDAVGTVLWQVGSDAKDIRLSFSPSEVDEMLGKVNAGIANSTALLNEASSLTSVSADRATYDGIRSRFAEIGQAVGNIAKAQKAELESFDRRTGITVRWDGALDDGRAALVDLNSRQGENAISDLSQLDRKLQQINLSAWRFIATEDPRQLPIIDMNAKAGRSTLESIAQAAASEPMAATTIKSVSDFFEQYLKLVQDGIAQVQLKRKLINETVVPSMQDAAKLLQQASTSASGQSKAADAAAIDAQRSGMMQILIFAVISILAAVFSGFYSFFGIARPIRRISESMHEVSGGDLSAHIPFATRKDELGDQARALTVFRDGLAEAEKLREARAGEEREAAEQRKRDMHSLADQFEGAVGAVVNMVASAATELQHAASTLTSTAEETTAQATAVAAAANQATSNVQTVAAAIEQLSASAREIGSRLSQSTEVADRAVNEVDQTNGQMTELRSSADQIGTIISLIDNIAGQTNLLALNATIESARAGEAGRGFAVVAQEVKGLAGQTAKATADISERISGIQDSTGDVLGAITGIARTIGEISESTTAIAAAMEEQNSTTAEVARNIQQAAAGTSEVTMNIVGVERAAQASSTAATQVLTSATELSQQAEALRAEVQTFLVSVRAA</sequence>
<organism evidence="7 8">
    <name type="scientific">Azorhizobium oxalatiphilum</name>
    <dbReference type="NCBI Taxonomy" id="980631"/>
    <lineage>
        <taxon>Bacteria</taxon>
        <taxon>Pseudomonadati</taxon>
        <taxon>Pseudomonadota</taxon>
        <taxon>Alphaproteobacteria</taxon>
        <taxon>Hyphomicrobiales</taxon>
        <taxon>Xanthobacteraceae</taxon>
        <taxon>Azorhizobium</taxon>
    </lineage>
</organism>
<reference evidence="7" key="2">
    <citation type="submission" date="2020-09" db="EMBL/GenBank/DDBJ databases">
        <authorList>
            <person name="Sun Q."/>
            <person name="Sedlacek I."/>
        </authorList>
    </citation>
    <scope>NUCLEOTIDE SEQUENCE</scope>
    <source>
        <strain evidence="7">CCM 7897</strain>
    </source>
</reference>
<comment type="similarity">
    <text evidence="2">Belongs to the methyl-accepting chemotaxis (MCP) protein family.</text>
</comment>
<evidence type="ECO:0000256" key="4">
    <source>
        <dbReference type="SAM" id="Phobius"/>
    </source>
</evidence>
<dbReference type="InterPro" id="IPR004090">
    <property type="entry name" value="Chemotax_Me-accpt_rcpt"/>
</dbReference>
<comment type="caution">
    <text evidence="7">The sequence shown here is derived from an EMBL/GenBank/DDBJ whole genome shotgun (WGS) entry which is preliminary data.</text>
</comment>
<dbReference type="GO" id="GO:0007165">
    <property type="term" value="P:signal transduction"/>
    <property type="evidence" value="ECO:0007669"/>
    <property type="project" value="UniProtKB-KW"/>
</dbReference>
<dbReference type="Gene3D" id="6.10.340.10">
    <property type="match status" value="1"/>
</dbReference>